<dbReference type="PANTHER" id="PTHR10039">
    <property type="entry name" value="AMELOGENIN"/>
    <property type="match status" value="1"/>
</dbReference>
<dbReference type="InterPro" id="IPR007111">
    <property type="entry name" value="NACHT_NTPase"/>
</dbReference>
<dbReference type="InterPro" id="IPR027417">
    <property type="entry name" value="P-loop_NTPase"/>
</dbReference>
<dbReference type="STRING" id="68775.A0A5C3LQZ7"/>
<feature type="domain" description="NACHT" evidence="2">
    <location>
        <begin position="83"/>
        <end position="235"/>
    </location>
</feature>
<dbReference type="EMBL" id="ML213628">
    <property type="protein sequence ID" value="TFK34753.1"/>
    <property type="molecule type" value="Genomic_DNA"/>
</dbReference>
<dbReference type="Proteomes" id="UP000308652">
    <property type="component" value="Unassembled WGS sequence"/>
</dbReference>
<dbReference type="PANTHER" id="PTHR10039:SF17">
    <property type="entry name" value="FUNGAL STAND N-TERMINAL GOODBYE DOMAIN-CONTAINING PROTEIN-RELATED"/>
    <property type="match status" value="1"/>
</dbReference>
<keyword evidence="1" id="KW-0677">Repeat</keyword>
<keyword evidence="4" id="KW-1185">Reference proteome</keyword>
<gene>
    <name evidence="3" type="ORF">BDQ12DRAFT_715090</name>
</gene>
<proteinExistence type="predicted"/>
<protein>
    <recommendedName>
        <fullName evidence="2">NACHT domain-containing protein</fullName>
    </recommendedName>
</protein>
<dbReference type="Pfam" id="PF24883">
    <property type="entry name" value="NPHP3_N"/>
    <property type="match status" value="1"/>
</dbReference>
<name>A0A5C3LQZ7_9AGAR</name>
<organism evidence="3 4">
    <name type="scientific">Crucibulum laeve</name>
    <dbReference type="NCBI Taxonomy" id="68775"/>
    <lineage>
        <taxon>Eukaryota</taxon>
        <taxon>Fungi</taxon>
        <taxon>Dikarya</taxon>
        <taxon>Basidiomycota</taxon>
        <taxon>Agaricomycotina</taxon>
        <taxon>Agaricomycetes</taxon>
        <taxon>Agaricomycetidae</taxon>
        <taxon>Agaricales</taxon>
        <taxon>Agaricineae</taxon>
        <taxon>Nidulariaceae</taxon>
        <taxon>Crucibulum</taxon>
    </lineage>
</organism>
<dbReference type="InterPro" id="IPR056884">
    <property type="entry name" value="NPHP3-like_N"/>
</dbReference>
<evidence type="ECO:0000313" key="4">
    <source>
        <dbReference type="Proteomes" id="UP000308652"/>
    </source>
</evidence>
<evidence type="ECO:0000259" key="2">
    <source>
        <dbReference type="PROSITE" id="PS50837"/>
    </source>
</evidence>
<dbReference type="SUPFAM" id="SSF52540">
    <property type="entry name" value="P-loop containing nucleoside triphosphate hydrolases"/>
    <property type="match status" value="1"/>
</dbReference>
<accession>A0A5C3LQZ7</accession>
<evidence type="ECO:0000256" key="1">
    <source>
        <dbReference type="ARBA" id="ARBA00022737"/>
    </source>
</evidence>
<reference evidence="3 4" key="1">
    <citation type="journal article" date="2019" name="Nat. Ecol. Evol.">
        <title>Megaphylogeny resolves global patterns of mushroom evolution.</title>
        <authorList>
            <person name="Varga T."/>
            <person name="Krizsan K."/>
            <person name="Foldi C."/>
            <person name="Dima B."/>
            <person name="Sanchez-Garcia M."/>
            <person name="Sanchez-Ramirez S."/>
            <person name="Szollosi G.J."/>
            <person name="Szarkandi J.G."/>
            <person name="Papp V."/>
            <person name="Albert L."/>
            <person name="Andreopoulos W."/>
            <person name="Angelini C."/>
            <person name="Antonin V."/>
            <person name="Barry K.W."/>
            <person name="Bougher N.L."/>
            <person name="Buchanan P."/>
            <person name="Buyck B."/>
            <person name="Bense V."/>
            <person name="Catcheside P."/>
            <person name="Chovatia M."/>
            <person name="Cooper J."/>
            <person name="Damon W."/>
            <person name="Desjardin D."/>
            <person name="Finy P."/>
            <person name="Geml J."/>
            <person name="Haridas S."/>
            <person name="Hughes K."/>
            <person name="Justo A."/>
            <person name="Karasinski D."/>
            <person name="Kautmanova I."/>
            <person name="Kiss B."/>
            <person name="Kocsube S."/>
            <person name="Kotiranta H."/>
            <person name="LaButti K.M."/>
            <person name="Lechner B.E."/>
            <person name="Liimatainen K."/>
            <person name="Lipzen A."/>
            <person name="Lukacs Z."/>
            <person name="Mihaltcheva S."/>
            <person name="Morgado L.N."/>
            <person name="Niskanen T."/>
            <person name="Noordeloos M.E."/>
            <person name="Ohm R.A."/>
            <person name="Ortiz-Santana B."/>
            <person name="Ovrebo C."/>
            <person name="Racz N."/>
            <person name="Riley R."/>
            <person name="Savchenko A."/>
            <person name="Shiryaev A."/>
            <person name="Soop K."/>
            <person name="Spirin V."/>
            <person name="Szebenyi C."/>
            <person name="Tomsovsky M."/>
            <person name="Tulloss R.E."/>
            <person name="Uehling J."/>
            <person name="Grigoriev I.V."/>
            <person name="Vagvolgyi C."/>
            <person name="Papp T."/>
            <person name="Martin F.M."/>
            <person name="Miettinen O."/>
            <person name="Hibbett D.S."/>
            <person name="Nagy L.G."/>
        </authorList>
    </citation>
    <scope>NUCLEOTIDE SEQUENCE [LARGE SCALE GENOMIC DNA]</scope>
    <source>
        <strain evidence="3 4">CBS 166.37</strain>
    </source>
</reference>
<dbReference type="Gene3D" id="3.40.50.300">
    <property type="entry name" value="P-loop containing nucleotide triphosphate hydrolases"/>
    <property type="match status" value="1"/>
</dbReference>
<dbReference type="AlphaFoldDB" id="A0A5C3LQZ7"/>
<dbReference type="PROSITE" id="PS50837">
    <property type="entry name" value="NACHT"/>
    <property type="match status" value="1"/>
</dbReference>
<evidence type="ECO:0000313" key="3">
    <source>
        <dbReference type="EMBL" id="TFK34753.1"/>
    </source>
</evidence>
<sequence length="821" mass="92512">MTASSFAGAHNFVIREGAAFYDIQGDYRTAGLSGLQILRQFIAPGAHHDSSERSPPPRCHPGTRTQVISRVMHYLGNSHRSSGVLWLNGAVGAGKSTISQTVAEMCEEKSCIFATFFFSRTTPDRDNERRLVPTIVYQLAQAIPALKSYVNHALENDPTILEKSPATQIRKLLVEPLRIVMSGDSDSMQPIVIIIDGLDECGGDKEQCTVLDMFNPLLLELSLQVRVLISSRPEAHIQRAFELDPLKHSSTVIRLDKSFYPDDDIRIFLENGFEDILRDPDLYRALSNVPRPWPPPAFINKLVQRSFGQFLYASTILKFVGDPDCHPNTQLSKIMETQSSGSSPFSTIDNLYVQILTSSPNIGRTMEVLGFFFIIHLGYSRTSRERLDIWDVMAIIEELLGLSVGDSYIFLRRLRSVLHIPPRELITPGLEIGVFSTSFPEFLADPSRSGAFFVDAAAVHRQIARCCLRLLATRRQKTLGWEYAVRFWCHHCSRSIPDKSLLEKLSVFDIYKYWIPAAVQYNSLDNILNVTEWLDKAHVNGSPSLHITTLDEFFKARIEALGADSQDLKTLLRAIWLHRNACGTPALIRELFERYSETRQRHLLEPVFSFLLKGSDMNKPLIIKYQAFSSFIMDPKRSGSYLFSNDLHTSIALHMIRYLDLGGTAFSFKCLAASFHNFWTYHLYYALPTAEIVEALYKLGNKIASDPLRLSLSSSHICTVIEWLQRVSPAGICTLTWSSILTGVAHPTTNKFKMLPGPTDTPWNQRTPPFWVAYLAGPPLIQMRQLSFRNSGWGGDFPRSLGATQVLPTNAHKSVRFTDDG</sequence>
<dbReference type="OrthoDB" id="5967843at2759"/>